<keyword evidence="3 8" id="KW-0489">Methyltransferase</keyword>
<evidence type="ECO:0000313" key="11">
    <source>
        <dbReference type="EMBL" id="CCH71725.1"/>
    </source>
</evidence>
<dbReference type="Gene3D" id="3.30.160.70">
    <property type="entry name" value="Methylated DNA-protein cysteine methyltransferase domain"/>
    <property type="match status" value="1"/>
</dbReference>
<keyword evidence="5 8" id="KW-0227">DNA damage</keyword>
<dbReference type="PANTHER" id="PTHR10815">
    <property type="entry name" value="METHYLATED-DNA--PROTEIN-CYSTEINE METHYLTRANSFERASE"/>
    <property type="match status" value="1"/>
</dbReference>
<evidence type="ECO:0000256" key="8">
    <source>
        <dbReference type="HAMAP-Rule" id="MF_00772"/>
    </source>
</evidence>
<comment type="catalytic activity">
    <reaction evidence="7 8">
        <text>a 6-O-methyl-2'-deoxyguanosine in DNA + L-cysteinyl-[protein] = S-methyl-L-cysteinyl-[protein] + a 2'-deoxyguanosine in DNA</text>
        <dbReference type="Rhea" id="RHEA:24000"/>
        <dbReference type="Rhea" id="RHEA-COMP:10131"/>
        <dbReference type="Rhea" id="RHEA-COMP:10132"/>
        <dbReference type="Rhea" id="RHEA-COMP:11367"/>
        <dbReference type="Rhea" id="RHEA-COMP:11368"/>
        <dbReference type="ChEBI" id="CHEBI:29950"/>
        <dbReference type="ChEBI" id="CHEBI:82612"/>
        <dbReference type="ChEBI" id="CHEBI:85445"/>
        <dbReference type="ChEBI" id="CHEBI:85448"/>
        <dbReference type="EC" id="2.1.1.63"/>
    </reaction>
</comment>
<dbReference type="OrthoDB" id="9802228at2"/>
<dbReference type="InterPro" id="IPR008332">
    <property type="entry name" value="MethylG_MeTrfase_N"/>
</dbReference>
<dbReference type="EC" id="2.1.1.63" evidence="8"/>
<evidence type="ECO:0000256" key="6">
    <source>
        <dbReference type="ARBA" id="ARBA00023204"/>
    </source>
</evidence>
<comment type="similarity">
    <text evidence="2 8">Belongs to the MGMT family.</text>
</comment>
<evidence type="ECO:0000259" key="10">
    <source>
        <dbReference type="Pfam" id="PF02870"/>
    </source>
</evidence>
<dbReference type="InterPro" id="IPR023546">
    <property type="entry name" value="MGMT"/>
</dbReference>
<evidence type="ECO:0000313" key="12">
    <source>
        <dbReference type="Proteomes" id="UP000035763"/>
    </source>
</evidence>
<feature type="active site" description="Nucleophile; methyl group acceptor" evidence="8">
    <location>
        <position position="178"/>
    </location>
</feature>
<dbReference type="NCBIfam" id="TIGR00589">
    <property type="entry name" value="ogt"/>
    <property type="match status" value="1"/>
</dbReference>
<dbReference type="CDD" id="cd06445">
    <property type="entry name" value="ATase"/>
    <property type="match status" value="1"/>
</dbReference>
<evidence type="ECO:0000256" key="7">
    <source>
        <dbReference type="ARBA" id="ARBA00049348"/>
    </source>
</evidence>
<dbReference type="InterPro" id="IPR036217">
    <property type="entry name" value="MethylDNA_cys_MeTrfase_DNAb"/>
</dbReference>
<dbReference type="GO" id="GO:0006307">
    <property type="term" value="P:DNA alkylation repair"/>
    <property type="evidence" value="ECO:0007669"/>
    <property type="project" value="UniProtKB-UniRule"/>
</dbReference>
<dbReference type="InterPro" id="IPR036388">
    <property type="entry name" value="WH-like_DNA-bd_sf"/>
</dbReference>
<dbReference type="InterPro" id="IPR036631">
    <property type="entry name" value="MGMT_N_sf"/>
</dbReference>
<dbReference type="Pfam" id="PF02870">
    <property type="entry name" value="Methyltransf_1N"/>
    <property type="match status" value="1"/>
</dbReference>
<dbReference type="GO" id="GO:0003908">
    <property type="term" value="F:methylated-DNA-[protein]-cysteine S-methyltransferase activity"/>
    <property type="evidence" value="ECO:0007669"/>
    <property type="project" value="UniProtKB-UniRule"/>
</dbReference>
<dbReference type="GO" id="GO:0005737">
    <property type="term" value="C:cytoplasm"/>
    <property type="evidence" value="ECO:0007669"/>
    <property type="project" value="UniProtKB-SubCell"/>
</dbReference>
<dbReference type="SUPFAM" id="SSF53155">
    <property type="entry name" value="Methylated DNA-protein cysteine methyltransferase domain"/>
    <property type="match status" value="1"/>
</dbReference>
<feature type="domain" description="Methylguanine DNA methyltransferase ribonuclease-like" evidence="10">
    <location>
        <begin position="45"/>
        <end position="121"/>
    </location>
</feature>
<dbReference type="Pfam" id="PF01035">
    <property type="entry name" value="DNA_binding_1"/>
    <property type="match status" value="1"/>
</dbReference>
<dbReference type="FunFam" id="1.10.10.10:FF:000214">
    <property type="entry name" value="Methylated-DNA--protein-cysteine methyltransferase"/>
    <property type="match status" value="1"/>
</dbReference>
<dbReference type="RefSeq" id="WP_048696552.1">
    <property type="nucleotide sequence ID" value="NZ_HG764815.1"/>
</dbReference>
<evidence type="ECO:0000256" key="1">
    <source>
        <dbReference type="ARBA" id="ARBA00001286"/>
    </source>
</evidence>
<organism evidence="11 12">
    <name type="scientific">Nostocoides australiense Ben110</name>
    <dbReference type="NCBI Taxonomy" id="1193182"/>
    <lineage>
        <taxon>Bacteria</taxon>
        <taxon>Bacillati</taxon>
        <taxon>Actinomycetota</taxon>
        <taxon>Actinomycetes</taxon>
        <taxon>Micrococcales</taxon>
        <taxon>Intrasporangiaceae</taxon>
        <taxon>Nostocoides</taxon>
    </lineage>
</organism>
<dbReference type="PANTHER" id="PTHR10815:SF5">
    <property type="entry name" value="METHYLATED-DNA--PROTEIN-CYSTEINE METHYLTRANSFERASE"/>
    <property type="match status" value="1"/>
</dbReference>
<gene>
    <name evidence="11" type="primary">ogt</name>
    <name evidence="11" type="ORF">BN11_1070015</name>
</gene>
<sequence length="209" mass="22149">MSEQNPGLADPLPSLDPASPIDVADLTALHARLIAGAKTEGLIDIAYRTVDSPVGPLLVAATSTGLVRVAFEIEDFDRVLAALAALVSPRILHTPHRLDIVARALDDYFAGRRTGFDLPLDHALSSGFRERVQRHLVQIPYGQTTTYGQLAADLGSPRAVRAVGTACSTNPLPIIQPCHRVLRGDGALGGYLGGAHVKRSLIALEAGNR</sequence>
<reference evidence="11 12" key="1">
    <citation type="journal article" date="2013" name="ISME J.">
        <title>A metabolic model for members of the genus Tetrasphaera involved in enhanced biological phosphorus removal.</title>
        <authorList>
            <person name="Kristiansen R."/>
            <person name="Nguyen H.T.T."/>
            <person name="Saunders A.M."/>
            <person name="Nielsen J.L."/>
            <person name="Wimmer R."/>
            <person name="Le V.Q."/>
            <person name="McIlroy S.J."/>
            <person name="Petrovski S."/>
            <person name="Seviour R.J."/>
            <person name="Calteau A."/>
            <person name="Nielsen K.L."/>
            <person name="Nielsen P.H."/>
        </authorList>
    </citation>
    <scope>NUCLEOTIDE SEQUENCE [LARGE SCALE GENOMIC DNA]</scope>
    <source>
        <strain evidence="11 12">Ben110</strain>
    </source>
</reference>
<dbReference type="GO" id="GO:0032259">
    <property type="term" value="P:methylation"/>
    <property type="evidence" value="ECO:0007669"/>
    <property type="project" value="UniProtKB-KW"/>
</dbReference>
<comment type="catalytic activity">
    <reaction evidence="1 8">
        <text>a 4-O-methyl-thymidine in DNA + L-cysteinyl-[protein] = a thymidine in DNA + S-methyl-L-cysteinyl-[protein]</text>
        <dbReference type="Rhea" id="RHEA:53428"/>
        <dbReference type="Rhea" id="RHEA-COMP:10131"/>
        <dbReference type="Rhea" id="RHEA-COMP:10132"/>
        <dbReference type="Rhea" id="RHEA-COMP:13555"/>
        <dbReference type="Rhea" id="RHEA-COMP:13556"/>
        <dbReference type="ChEBI" id="CHEBI:29950"/>
        <dbReference type="ChEBI" id="CHEBI:82612"/>
        <dbReference type="ChEBI" id="CHEBI:137386"/>
        <dbReference type="ChEBI" id="CHEBI:137387"/>
        <dbReference type="EC" id="2.1.1.63"/>
    </reaction>
</comment>
<dbReference type="AlphaFoldDB" id="W6JTH5"/>
<dbReference type="HAMAP" id="MF_00772">
    <property type="entry name" value="OGT"/>
    <property type="match status" value="1"/>
</dbReference>
<dbReference type="STRING" id="1193182.BN11_1070015"/>
<comment type="subcellular location">
    <subcellularLocation>
        <location evidence="8">Cytoplasm</location>
    </subcellularLocation>
</comment>
<dbReference type="InterPro" id="IPR014048">
    <property type="entry name" value="MethylDNA_cys_MeTrfase_DNA-bd"/>
</dbReference>
<keyword evidence="6 8" id="KW-0234">DNA repair</keyword>
<feature type="domain" description="Methylated-DNA-[protein]-cysteine S-methyltransferase DNA binding" evidence="9">
    <location>
        <begin position="128"/>
        <end position="206"/>
    </location>
</feature>
<dbReference type="SUPFAM" id="SSF46767">
    <property type="entry name" value="Methylated DNA-protein cysteine methyltransferase, C-terminal domain"/>
    <property type="match status" value="1"/>
</dbReference>
<protein>
    <recommendedName>
        <fullName evidence="8">Methylated-DNA--protein-cysteine methyltransferase</fullName>
        <ecNumber evidence="8">2.1.1.63</ecNumber>
    </recommendedName>
    <alternativeName>
        <fullName evidence="8">6-O-methylguanine-DNA methyltransferase</fullName>
        <shortName evidence="8">MGMT</shortName>
    </alternativeName>
    <alternativeName>
        <fullName evidence="8">O-6-methylguanine-DNA-alkyltransferase</fullName>
    </alternativeName>
</protein>
<evidence type="ECO:0000256" key="2">
    <source>
        <dbReference type="ARBA" id="ARBA00008711"/>
    </source>
</evidence>
<accession>W6JTH5</accession>
<keyword evidence="4 8" id="KW-0808">Transferase</keyword>
<comment type="caution">
    <text evidence="11">The sequence shown here is derived from an EMBL/GenBank/DDBJ whole genome shotgun (WGS) entry which is preliminary data.</text>
</comment>
<keyword evidence="12" id="KW-1185">Reference proteome</keyword>
<comment type="function">
    <text evidence="8">Involved in the cellular defense against the biological effects of O6-methylguanine (O6-MeG) and O4-methylthymine (O4-MeT) in DNA. Repairs the methylated nucleobase in DNA by stoichiometrically transferring the methyl group to a cysteine residue in the enzyme. This is a suicide reaction: the enzyme is irreversibly inactivated.</text>
</comment>
<evidence type="ECO:0000256" key="3">
    <source>
        <dbReference type="ARBA" id="ARBA00022603"/>
    </source>
</evidence>
<proteinExistence type="inferred from homology"/>
<name>W6JTH5_9MICO</name>
<dbReference type="EMBL" id="CAJA01000010">
    <property type="protein sequence ID" value="CCH71725.1"/>
    <property type="molecule type" value="Genomic_DNA"/>
</dbReference>
<evidence type="ECO:0000256" key="5">
    <source>
        <dbReference type="ARBA" id="ARBA00022763"/>
    </source>
</evidence>
<dbReference type="Proteomes" id="UP000035763">
    <property type="component" value="Unassembled WGS sequence"/>
</dbReference>
<evidence type="ECO:0000259" key="9">
    <source>
        <dbReference type="Pfam" id="PF01035"/>
    </source>
</evidence>
<keyword evidence="8" id="KW-0963">Cytoplasm</keyword>
<dbReference type="Gene3D" id="1.10.10.10">
    <property type="entry name" value="Winged helix-like DNA-binding domain superfamily/Winged helix DNA-binding domain"/>
    <property type="match status" value="1"/>
</dbReference>
<comment type="miscellaneous">
    <text evidence="8">This enzyme catalyzes only one turnover and therefore is not strictly catalytic. According to one definition, an enzyme is a biocatalyst that acts repeatedly and over many reaction cycles.</text>
</comment>
<evidence type="ECO:0000256" key="4">
    <source>
        <dbReference type="ARBA" id="ARBA00022679"/>
    </source>
</evidence>